<dbReference type="RefSeq" id="WP_211423436.1">
    <property type="nucleotide sequence ID" value="NZ_CP072643.1"/>
</dbReference>
<evidence type="ECO:0000313" key="3">
    <source>
        <dbReference type="Proteomes" id="UP000677668"/>
    </source>
</evidence>
<feature type="transmembrane region" description="Helical" evidence="1">
    <location>
        <begin position="124"/>
        <end position="146"/>
    </location>
</feature>
<dbReference type="PANTHER" id="PTHR43471:SF1">
    <property type="entry name" value="ABC TRANSPORTER PERMEASE PROTEIN NOSY-RELATED"/>
    <property type="match status" value="1"/>
</dbReference>
<feature type="transmembrane region" description="Helical" evidence="1">
    <location>
        <begin position="176"/>
        <end position="201"/>
    </location>
</feature>
<reference evidence="2 3" key="1">
    <citation type="submission" date="2021-03" db="EMBL/GenBank/DDBJ databases">
        <title>Genomic and phenotypic characterization of Chloracidobacterium isolates provides evidence for multiple species.</title>
        <authorList>
            <person name="Saini M.K."/>
            <person name="Costas A.M.G."/>
            <person name="Tank M."/>
            <person name="Bryant D.A."/>
        </authorList>
    </citation>
    <scope>NUCLEOTIDE SEQUENCE [LARGE SCALE GENOMIC DNA]</scope>
    <source>
        <strain evidence="2 3">N</strain>
    </source>
</reference>
<keyword evidence="3" id="KW-1185">Reference proteome</keyword>
<dbReference type="Pfam" id="PF12040">
    <property type="entry name" value="DUF3526"/>
    <property type="match status" value="1"/>
</dbReference>
<proteinExistence type="predicted"/>
<dbReference type="Pfam" id="PF12679">
    <property type="entry name" value="ABC2_membrane_2"/>
    <property type="match status" value="1"/>
</dbReference>
<feature type="transmembrane region" description="Helical" evidence="1">
    <location>
        <begin position="208"/>
        <end position="230"/>
    </location>
</feature>
<evidence type="ECO:0000256" key="1">
    <source>
        <dbReference type="SAM" id="Phobius"/>
    </source>
</evidence>
<evidence type="ECO:0000313" key="2">
    <source>
        <dbReference type="EMBL" id="QUV95200.1"/>
    </source>
</evidence>
<sequence>MAGWLTIARQEFRGLLRDRRFRWLCSAVGLCLLAVLIIGWQQTQRVRAQRTAANAVAREHWVTQPPKNPHAAAHYGIYAFKPQTALAFVDVGVDEHAGVVAFLEAHKRHDLTGAAAQDGRTQRLLALTAAGVLQYLLPLLIIVLAFDALAGEREHGTLRYLLSLGVRPRTLLAGKLAGIGAALGVALLPAVVGSVLLLWWLEDAPWDFVRLALMVISYLLYGFIFLALTLAVSSRWSARMTLLGMLTFWAVSSFVVPRMVTDLAARWYPTPARAAFDAAVAHDIRQGIDGHNPQEERLKAFEARLLAQYNAKRLEDLPINPAGLLMQESEEHSNQVYAHHYARLWLAFEQQVALHNAAAVVAPVLAVRSLSMALAGTDVFHHLDFADAAERYRQPLIKTLNEDWAYNSTLATDETYVADTRLWTSVQPFTYTPPPLTLALQRQWLALAWLGGWVGLSLLALWLAARALAATT</sequence>
<gene>
    <name evidence="2" type="ORF">J8C05_14360</name>
</gene>
<accession>A0ABX8B2I0</accession>
<protein>
    <submittedName>
        <fullName evidence="2">DUF3526 domain-containing protein</fullName>
    </submittedName>
</protein>
<dbReference type="InterPro" id="IPR021913">
    <property type="entry name" value="DUF3526"/>
</dbReference>
<keyword evidence="1" id="KW-0472">Membrane</keyword>
<keyword evidence="1" id="KW-1133">Transmembrane helix</keyword>
<feature type="transmembrane region" description="Helical" evidence="1">
    <location>
        <begin position="444"/>
        <end position="465"/>
    </location>
</feature>
<organism evidence="2 3">
    <name type="scientific">Chloracidobacterium sp. N</name>
    <dbReference type="NCBI Taxonomy" id="2821540"/>
    <lineage>
        <taxon>Bacteria</taxon>
        <taxon>Pseudomonadati</taxon>
        <taxon>Acidobacteriota</taxon>
        <taxon>Terriglobia</taxon>
        <taxon>Terriglobales</taxon>
        <taxon>Acidobacteriaceae</taxon>
        <taxon>Chloracidobacterium</taxon>
        <taxon>Chloracidobacterium aggregatum</taxon>
    </lineage>
</organism>
<dbReference type="EMBL" id="CP072643">
    <property type="protein sequence ID" value="QUV95200.1"/>
    <property type="molecule type" value="Genomic_DNA"/>
</dbReference>
<dbReference type="Proteomes" id="UP000677668">
    <property type="component" value="Chromosome 2"/>
</dbReference>
<name>A0ABX8B2I0_9BACT</name>
<feature type="transmembrane region" description="Helical" evidence="1">
    <location>
        <begin position="20"/>
        <end position="40"/>
    </location>
</feature>
<dbReference type="PANTHER" id="PTHR43471">
    <property type="entry name" value="ABC TRANSPORTER PERMEASE"/>
    <property type="match status" value="1"/>
</dbReference>
<keyword evidence="1" id="KW-0812">Transmembrane</keyword>
<feature type="transmembrane region" description="Helical" evidence="1">
    <location>
        <begin position="236"/>
        <end position="256"/>
    </location>
</feature>